<dbReference type="PANTHER" id="PTHR11240">
    <property type="entry name" value="RIBONUCLEASE T2"/>
    <property type="match status" value="1"/>
</dbReference>
<dbReference type="Pfam" id="PF00445">
    <property type="entry name" value="Ribonuclease_T2"/>
    <property type="match status" value="1"/>
</dbReference>
<keyword evidence="20" id="KW-1185">Reference proteome</keyword>
<evidence type="ECO:0000256" key="2">
    <source>
        <dbReference type="ARBA" id="ARBA00004496"/>
    </source>
</evidence>
<comment type="function">
    <text evidence="14">Rnase which modulates cell survival under stress conditions. Released from the vacuole to the cytoplasm during stress to promote tRNA and rRNA cleavage and to activate separately a downstream pathway that promotes cell death. Involved in cell size, vacuolar morphology and growth at high temperatures and high salt concentration.</text>
</comment>
<sequence length="468" mass="49078">MRTGPPPTEKGAREQTLSVPNCSTRPRLATKQAMPAQALHNAARAAAEAAPRIVPQQLGSMASSLPSLRTVSKLALGGAQVLLGSGASVRGGEPATCSNPQLSCQNTTVVEDLCCFNAPGGQLLLTQFWDTDPVTGPVDSWTIHGLWPDHCDGTYDASCDSKRAYTNITDILKGFSDTDTLSYMQTYWKDYSGDDETFWEHEWGKHGTCISTLKPSCYDDYTPTQEVPDFFDKAVELFKTLPSYEWLSAAGITPSSSKTYTSAQIQAALKAKHGQEVTLGCSSGALNEIWYHYSVRGSVQTGDFVAAEPDGTKSTCPSTGVKYLPKSSGGSTSTTTGPTSTTTTTSPTSTGGAFSGKGSLMVEVDGSQNGCIISAGTWYTTGTCASFTAAASGDGFTLSSSKGKCAISSGQLTCGSSVSTATVFTAVDGDLAYDGNTAFYADSVPSGTTQGTVYTSDHDVQFVITWSA</sequence>
<dbReference type="InterPro" id="IPR018188">
    <property type="entry name" value="RNase_T2_His_AS_1"/>
</dbReference>
<dbReference type="InterPro" id="IPR033697">
    <property type="entry name" value="Ribonuclease_T2_eukaryotic"/>
</dbReference>
<evidence type="ECO:0000256" key="9">
    <source>
        <dbReference type="ARBA" id="ARBA00022759"/>
    </source>
</evidence>
<evidence type="ECO:0000259" key="18">
    <source>
        <dbReference type="Pfam" id="PF25488"/>
    </source>
</evidence>
<protein>
    <recommendedName>
        <fullName evidence="15">Ribonuclease T2-like</fullName>
        <ecNumber evidence="4">4.6.1.19</ecNumber>
    </recommendedName>
</protein>
<keyword evidence="5" id="KW-0963">Cytoplasm</keyword>
<organism evidence="19 20">
    <name type="scientific">Neofusicoccum ribis</name>
    <dbReference type="NCBI Taxonomy" id="45134"/>
    <lineage>
        <taxon>Eukaryota</taxon>
        <taxon>Fungi</taxon>
        <taxon>Dikarya</taxon>
        <taxon>Ascomycota</taxon>
        <taxon>Pezizomycotina</taxon>
        <taxon>Dothideomycetes</taxon>
        <taxon>Dothideomycetes incertae sedis</taxon>
        <taxon>Botryosphaeriales</taxon>
        <taxon>Botryosphaeriaceae</taxon>
        <taxon>Neofusicoccum</taxon>
    </lineage>
</organism>
<evidence type="ECO:0000256" key="17">
    <source>
        <dbReference type="SAM" id="MobiDB-lite"/>
    </source>
</evidence>
<evidence type="ECO:0000256" key="6">
    <source>
        <dbReference type="ARBA" id="ARBA00022554"/>
    </source>
</evidence>
<feature type="compositionally biased region" description="Low complexity" evidence="17">
    <location>
        <begin position="327"/>
        <end position="352"/>
    </location>
</feature>
<evidence type="ECO:0000256" key="8">
    <source>
        <dbReference type="ARBA" id="ARBA00022729"/>
    </source>
</evidence>
<evidence type="ECO:0000256" key="11">
    <source>
        <dbReference type="ARBA" id="ARBA00023157"/>
    </source>
</evidence>
<keyword evidence="9" id="KW-0255">Endonuclease</keyword>
<comment type="similarity">
    <text evidence="3 16">Belongs to the RNase T2 family.</text>
</comment>
<comment type="subcellular location">
    <subcellularLocation>
        <location evidence="2">Cytoplasm</location>
    </subcellularLocation>
    <subcellularLocation>
        <location evidence="1">Vacuole lumen</location>
    </subcellularLocation>
</comment>
<dbReference type="Pfam" id="PF25488">
    <property type="entry name" value="RNaseT2L_C"/>
    <property type="match status" value="1"/>
</dbReference>
<dbReference type="CDD" id="cd01061">
    <property type="entry name" value="RNase_T2_euk"/>
    <property type="match status" value="1"/>
</dbReference>
<dbReference type="InterPro" id="IPR001568">
    <property type="entry name" value="RNase_T2-like"/>
</dbReference>
<evidence type="ECO:0000313" key="19">
    <source>
        <dbReference type="EMBL" id="KAL1619553.1"/>
    </source>
</evidence>
<dbReference type="EC" id="4.6.1.19" evidence="4"/>
<evidence type="ECO:0000256" key="4">
    <source>
        <dbReference type="ARBA" id="ARBA00012571"/>
    </source>
</evidence>
<dbReference type="Gene3D" id="3.90.730.10">
    <property type="entry name" value="Ribonuclease T2-like"/>
    <property type="match status" value="1"/>
</dbReference>
<evidence type="ECO:0000256" key="12">
    <source>
        <dbReference type="ARBA" id="ARBA00023180"/>
    </source>
</evidence>
<dbReference type="PROSITE" id="PS00531">
    <property type="entry name" value="RNASE_T2_2"/>
    <property type="match status" value="1"/>
</dbReference>
<dbReference type="InterPro" id="IPR057328">
    <property type="entry name" value="RNaseT2L_C"/>
</dbReference>
<gene>
    <name evidence="19" type="primary">RBT7_2</name>
    <name evidence="19" type="ORF">SLS56_010047</name>
</gene>
<evidence type="ECO:0000313" key="20">
    <source>
        <dbReference type="Proteomes" id="UP001521116"/>
    </source>
</evidence>
<feature type="domain" description="RNase T2-like C-terminal" evidence="18">
    <location>
        <begin position="353"/>
        <end position="466"/>
    </location>
</feature>
<feature type="region of interest" description="Disordered" evidence="17">
    <location>
        <begin position="1"/>
        <end position="25"/>
    </location>
</feature>
<evidence type="ECO:0000256" key="1">
    <source>
        <dbReference type="ARBA" id="ARBA00004410"/>
    </source>
</evidence>
<dbReference type="PANTHER" id="PTHR11240:SF22">
    <property type="entry name" value="RIBONUCLEASE T2"/>
    <property type="match status" value="1"/>
</dbReference>
<feature type="compositionally biased region" description="Polar residues" evidence="17">
    <location>
        <begin position="15"/>
        <end position="24"/>
    </location>
</feature>
<evidence type="ECO:0000256" key="7">
    <source>
        <dbReference type="ARBA" id="ARBA00022722"/>
    </source>
</evidence>
<reference evidence="19 20" key="1">
    <citation type="submission" date="2024-02" db="EMBL/GenBank/DDBJ databases">
        <title>De novo assembly and annotation of 12 fungi associated with fruit tree decline syndrome in Ontario, Canada.</title>
        <authorList>
            <person name="Sulman M."/>
            <person name="Ellouze W."/>
            <person name="Ilyukhin E."/>
        </authorList>
    </citation>
    <scope>NUCLEOTIDE SEQUENCE [LARGE SCALE GENOMIC DNA]</scope>
    <source>
        <strain evidence="19 20">M1-105</strain>
    </source>
</reference>
<keyword evidence="6" id="KW-0926">Vacuole</keyword>
<evidence type="ECO:0000256" key="15">
    <source>
        <dbReference type="ARBA" id="ARBA00071169"/>
    </source>
</evidence>
<evidence type="ECO:0000256" key="14">
    <source>
        <dbReference type="ARBA" id="ARBA00025494"/>
    </source>
</evidence>
<dbReference type="EMBL" id="JAJVDC020000185">
    <property type="protein sequence ID" value="KAL1619553.1"/>
    <property type="molecule type" value="Genomic_DNA"/>
</dbReference>
<dbReference type="SUPFAM" id="SSF55895">
    <property type="entry name" value="Ribonuclease Rh-like"/>
    <property type="match status" value="1"/>
</dbReference>
<dbReference type="InterPro" id="IPR036430">
    <property type="entry name" value="RNase_T2-like_sf"/>
</dbReference>
<keyword evidence="7" id="KW-0540">Nuclease</keyword>
<evidence type="ECO:0000256" key="10">
    <source>
        <dbReference type="ARBA" id="ARBA00022801"/>
    </source>
</evidence>
<keyword evidence="11" id="KW-1015">Disulfide bond</keyword>
<evidence type="ECO:0000256" key="5">
    <source>
        <dbReference type="ARBA" id="ARBA00022490"/>
    </source>
</evidence>
<comment type="caution">
    <text evidence="19">The sequence shown here is derived from an EMBL/GenBank/DDBJ whole genome shotgun (WGS) entry which is preliminary data.</text>
</comment>
<keyword evidence="8" id="KW-0732">Signal</keyword>
<dbReference type="Proteomes" id="UP001521116">
    <property type="component" value="Unassembled WGS sequence"/>
</dbReference>
<proteinExistence type="inferred from homology"/>
<evidence type="ECO:0000256" key="13">
    <source>
        <dbReference type="ARBA" id="ARBA00023239"/>
    </source>
</evidence>
<dbReference type="InterPro" id="IPR033130">
    <property type="entry name" value="RNase_T2_His_AS_2"/>
</dbReference>
<evidence type="ECO:0000256" key="16">
    <source>
        <dbReference type="RuleBase" id="RU004328"/>
    </source>
</evidence>
<feature type="region of interest" description="Disordered" evidence="17">
    <location>
        <begin position="318"/>
        <end position="352"/>
    </location>
</feature>
<keyword evidence="12" id="KW-0325">Glycoprotein</keyword>
<keyword evidence="13" id="KW-0456">Lyase</keyword>
<evidence type="ECO:0000256" key="3">
    <source>
        <dbReference type="ARBA" id="ARBA00007469"/>
    </source>
</evidence>
<accession>A0ABR3SFI2</accession>
<dbReference type="PROSITE" id="PS00530">
    <property type="entry name" value="RNASE_T2_1"/>
    <property type="match status" value="1"/>
</dbReference>
<keyword evidence="10" id="KW-0378">Hydrolase</keyword>
<name>A0ABR3SFI2_9PEZI</name>